<dbReference type="GO" id="GO:0043683">
    <property type="term" value="P:type IV pilus assembly"/>
    <property type="evidence" value="ECO:0007669"/>
    <property type="project" value="InterPro"/>
</dbReference>
<organism evidence="2 3">
    <name type="scientific">Desulfatitalea alkaliphila</name>
    <dbReference type="NCBI Taxonomy" id="2929485"/>
    <lineage>
        <taxon>Bacteria</taxon>
        <taxon>Pseudomonadati</taxon>
        <taxon>Thermodesulfobacteriota</taxon>
        <taxon>Desulfobacteria</taxon>
        <taxon>Desulfobacterales</taxon>
        <taxon>Desulfosarcinaceae</taxon>
        <taxon>Desulfatitalea</taxon>
    </lineage>
</organism>
<dbReference type="NCBIfam" id="TIGR02532">
    <property type="entry name" value="IV_pilin_GFxxxE"/>
    <property type="match status" value="1"/>
</dbReference>
<dbReference type="InterPro" id="IPR012902">
    <property type="entry name" value="N_methyl_site"/>
</dbReference>
<dbReference type="AlphaFoldDB" id="A0AA41R1W8"/>
<accession>A0AA41R1W8</accession>
<sequence length="294" mass="32287">MQSPGPHNCAFSRHHARAGFTLVELLIAMVVVAIVGGAVITNYISQQRAAVLVREMAQLQQQLRGAIYVMEDDLRLAGFDPTGRGGAGFGITDIKPVALTGNGTDAESRPALQVARDWLPRRIVRAIHPNAGEDTNGNGVLDAGEQATYFLRLNDRGATDLMRRLNDWGGAELVAENIEHIFFAFAYEDDAGNIAHQGNDIIWTAPGANSVNEINMRLTADLTLQPMAVPVPLDRVRMVRVWLLARAPHPSSRFVNTEPYAMPGLPEDVRANGFGDGFRRRMLVRTIDLRNMNL</sequence>
<evidence type="ECO:0000313" key="2">
    <source>
        <dbReference type="EMBL" id="MCJ8499310.1"/>
    </source>
</evidence>
<feature type="transmembrane region" description="Helical" evidence="1">
    <location>
        <begin position="20"/>
        <end position="44"/>
    </location>
</feature>
<protein>
    <submittedName>
        <fullName evidence="2">Prepilin-type N-terminal cleavage/methylation domain-containing protein</fullName>
    </submittedName>
</protein>
<evidence type="ECO:0000313" key="3">
    <source>
        <dbReference type="Proteomes" id="UP001165427"/>
    </source>
</evidence>
<name>A0AA41R1W8_9BACT</name>
<keyword evidence="1" id="KW-0812">Transmembrane</keyword>
<gene>
    <name evidence="2" type="ORF">MRX98_01880</name>
</gene>
<dbReference type="PROSITE" id="PS00409">
    <property type="entry name" value="PROKAR_NTER_METHYL"/>
    <property type="match status" value="1"/>
</dbReference>
<evidence type="ECO:0000256" key="1">
    <source>
        <dbReference type="SAM" id="Phobius"/>
    </source>
</evidence>
<proteinExistence type="predicted"/>
<dbReference type="Pfam" id="PF07963">
    <property type="entry name" value="N_methyl"/>
    <property type="match status" value="1"/>
</dbReference>
<dbReference type="InterPro" id="IPR045584">
    <property type="entry name" value="Pilin-like"/>
</dbReference>
<dbReference type="EMBL" id="JALJRB010000001">
    <property type="protein sequence ID" value="MCJ8499310.1"/>
    <property type="molecule type" value="Genomic_DNA"/>
</dbReference>
<dbReference type="InterPro" id="IPR032092">
    <property type="entry name" value="PilW"/>
</dbReference>
<dbReference type="Proteomes" id="UP001165427">
    <property type="component" value="Unassembled WGS sequence"/>
</dbReference>
<comment type="caution">
    <text evidence="2">The sequence shown here is derived from an EMBL/GenBank/DDBJ whole genome shotgun (WGS) entry which is preliminary data.</text>
</comment>
<keyword evidence="1" id="KW-1133">Transmembrane helix</keyword>
<dbReference type="RefSeq" id="WP_246902511.1">
    <property type="nucleotide sequence ID" value="NZ_JALJRB010000001.1"/>
</dbReference>
<reference evidence="2" key="1">
    <citation type="submission" date="2022-04" db="EMBL/GenBank/DDBJ databases">
        <title>Desulfatitalea alkaliphila sp. nov., a novel anaerobic sulfate-reducing bacterium isolated from terrestrial mud volcano, Taman Peninsula, Russia.</title>
        <authorList>
            <person name="Khomyakova M.A."/>
            <person name="Merkel A.Y."/>
            <person name="Slobodkin A.I."/>
        </authorList>
    </citation>
    <scope>NUCLEOTIDE SEQUENCE</scope>
    <source>
        <strain evidence="2">M08but</strain>
    </source>
</reference>
<keyword evidence="3" id="KW-1185">Reference proteome</keyword>
<dbReference type="SUPFAM" id="SSF54523">
    <property type="entry name" value="Pili subunits"/>
    <property type="match status" value="1"/>
</dbReference>
<keyword evidence="1" id="KW-0472">Membrane</keyword>
<dbReference type="Pfam" id="PF16074">
    <property type="entry name" value="PilW"/>
    <property type="match status" value="1"/>
</dbReference>